<evidence type="ECO:0000313" key="3">
    <source>
        <dbReference type="WBParaSite" id="HCON_00123325-00001"/>
    </source>
</evidence>
<dbReference type="AlphaFoldDB" id="A0A7I4YQB4"/>
<dbReference type="InterPro" id="IPR045860">
    <property type="entry name" value="Snake_toxin-like_sf"/>
</dbReference>
<proteinExistence type="predicted"/>
<sequence>TQQRNQFWQMAACKLLFVIFISLATSTAAIRCYTQALTNDSKPTRQLPCMASSHYCTKAISQSGQWLVRTYGCDTGLCLGSSCIIPTDGVTLCCCDTDLCNSSSSLFLSGIVIPIILVKLFML</sequence>
<dbReference type="SUPFAM" id="SSF57302">
    <property type="entry name" value="Snake toxin-like"/>
    <property type="match status" value="1"/>
</dbReference>
<keyword evidence="1" id="KW-0732">Signal</keyword>
<dbReference type="OMA" id="MASSHYC"/>
<organism evidence="2 3">
    <name type="scientific">Haemonchus contortus</name>
    <name type="common">Barber pole worm</name>
    <dbReference type="NCBI Taxonomy" id="6289"/>
    <lineage>
        <taxon>Eukaryota</taxon>
        <taxon>Metazoa</taxon>
        <taxon>Ecdysozoa</taxon>
        <taxon>Nematoda</taxon>
        <taxon>Chromadorea</taxon>
        <taxon>Rhabditida</taxon>
        <taxon>Rhabditina</taxon>
        <taxon>Rhabditomorpha</taxon>
        <taxon>Strongyloidea</taxon>
        <taxon>Trichostrongylidae</taxon>
        <taxon>Haemonchus</taxon>
    </lineage>
</organism>
<accession>A0A7I4YQB4</accession>
<reference evidence="3" key="1">
    <citation type="submission" date="2020-12" db="UniProtKB">
        <authorList>
            <consortium name="WormBaseParasite"/>
        </authorList>
    </citation>
    <scope>IDENTIFICATION</scope>
    <source>
        <strain evidence="3">MHco3</strain>
    </source>
</reference>
<feature type="signal peptide" evidence="1">
    <location>
        <begin position="1"/>
        <end position="29"/>
    </location>
</feature>
<keyword evidence="2" id="KW-1185">Reference proteome</keyword>
<evidence type="ECO:0000256" key="1">
    <source>
        <dbReference type="SAM" id="SignalP"/>
    </source>
</evidence>
<protein>
    <submittedName>
        <fullName evidence="3">Activin_recp domain-containing protein</fullName>
    </submittedName>
</protein>
<dbReference type="Proteomes" id="UP000025227">
    <property type="component" value="Unplaced"/>
</dbReference>
<feature type="chain" id="PRO_5029684357" evidence="1">
    <location>
        <begin position="30"/>
        <end position="123"/>
    </location>
</feature>
<dbReference type="WBParaSite" id="HCON_00123325-00001">
    <property type="protein sequence ID" value="HCON_00123325-00001"/>
    <property type="gene ID" value="HCON_00123325"/>
</dbReference>
<name>A0A7I4YQB4_HAECO</name>
<dbReference type="OrthoDB" id="5866529at2759"/>
<evidence type="ECO:0000313" key="2">
    <source>
        <dbReference type="Proteomes" id="UP000025227"/>
    </source>
</evidence>